<name>A0A151P095_ALLMI</name>
<evidence type="ECO:0000256" key="1">
    <source>
        <dbReference type="SAM" id="MobiDB-lite"/>
    </source>
</evidence>
<comment type="caution">
    <text evidence="2">The sequence shown here is derived from an EMBL/GenBank/DDBJ whole genome shotgun (WGS) entry which is preliminary data.</text>
</comment>
<accession>A0A151P095</accession>
<keyword evidence="3" id="KW-1185">Reference proteome</keyword>
<protein>
    <submittedName>
        <fullName evidence="2">Uncharacterized protein</fullName>
    </submittedName>
</protein>
<feature type="region of interest" description="Disordered" evidence="1">
    <location>
        <begin position="42"/>
        <end position="126"/>
    </location>
</feature>
<gene>
    <name evidence="2" type="ORF">Y1Q_0023113</name>
</gene>
<reference evidence="2 3" key="1">
    <citation type="journal article" date="2012" name="Genome Biol.">
        <title>Sequencing three crocodilian genomes to illuminate the evolution of archosaurs and amniotes.</title>
        <authorList>
            <person name="St John J.A."/>
            <person name="Braun E.L."/>
            <person name="Isberg S.R."/>
            <person name="Miles L.G."/>
            <person name="Chong A.Y."/>
            <person name="Gongora J."/>
            <person name="Dalzell P."/>
            <person name="Moran C."/>
            <person name="Bed'hom B."/>
            <person name="Abzhanov A."/>
            <person name="Burgess S.C."/>
            <person name="Cooksey A.M."/>
            <person name="Castoe T.A."/>
            <person name="Crawford N.G."/>
            <person name="Densmore L.D."/>
            <person name="Drew J.C."/>
            <person name="Edwards S.V."/>
            <person name="Faircloth B.C."/>
            <person name="Fujita M.K."/>
            <person name="Greenwold M.J."/>
            <person name="Hoffmann F.G."/>
            <person name="Howard J.M."/>
            <person name="Iguchi T."/>
            <person name="Janes D.E."/>
            <person name="Khan S.Y."/>
            <person name="Kohno S."/>
            <person name="de Koning A.J."/>
            <person name="Lance S.L."/>
            <person name="McCarthy F.M."/>
            <person name="McCormack J.E."/>
            <person name="Merchant M.E."/>
            <person name="Peterson D.G."/>
            <person name="Pollock D.D."/>
            <person name="Pourmand N."/>
            <person name="Raney B.J."/>
            <person name="Roessler K.A."/>
            <person name="Sanford J.R."/>
            <person name="Sawyer R.H."/>
            <person name="Schmidt C.J."/>
            <person name="Triplett E.W."/>
            <person name="Tuberville T.D."/>
            <person name="Venegas-Anaya M."/>
            <person name="Howard J.T."/>
            <person name="Jarvis E.D."/>
            <person name="Guillette L.J.Jr."/>
            <person name="Glenn T.C."/>
            <person name="Green R.E."/>
            <person name="Ray D.A."/>
        </authorList>
    </citation>
    <scope>NUCLEOTIDE SEQUENCE [LARGE SCALE GENOMIC DNA]</scope>
    <source>
        <strain evidence="2">KSC_2009_1</strain>
    </source>
</reference>
<evidence type="ECO:0000313" key="2">
    <source>
        <dbReference type="EMBL" id="KYO42498.1"/>
    </source>
</evidence>
<proteinExistence type="predicted"/>
<organism evidence="2 3">
    <name type="scientific">Alligator mississippiensis</name>
    <name type="common">American alligator</name>
    <dbReference type="NCBI Taxonomy" id="8496"/>
    <lineage>
        <taxon>Eukaryota</taxon>
        <taxon>Metazoa</taxon>
        <taxon>Chordata</taxon>
        <taxon>Craniata</taxon>
        <taxon>Vertebrata</taxon>
        <taxon>Euteleostomi</taxon>
        <taxon>Archelosauria</taxon>
        <taxon>Archosauria</taxon>
        <taxon>Crocodylia</taxon>
        <taxon>Alligatoridae</taxon>
        <taxon>Alligatorinae</taxon>
        <taxon>Alligator</taxon>
    </lineage>
</organism>
<sequence>MPGNQEAKTLEDLEDLVLAHHTLLLAGPDVGSQAHRCLPSRLPESRVAAGPEEAEKMTDNYALTDPRAENHARQPGGKGCLQASCPRSQPLRREETHASPPQRKQVPEGQLEKNEQKQEIELRNKK</sequence>
<evidence type="ECO:0000313" key="3">
    <source>
        <dbReference type="Proteomes" id="UP000050525"/>
    </source>
</evidence>
<dbReference type="EMBL" id="AKHW03001432">
    <property type="protein sequence ID" value="KYO42498.1"/>
    <property type="molecule type" value="Genomic_DNA"/>
</dbReference>
<dbReference type="Proteomes" id="UP000050525">
    <property type="component" value="Unassembled WGS sequence"/>
</dbReference>
<feature type="compositionally biased region" description="Basic and acidic residues" evidence="1">
    <location>
        <begin position="110"/>
        <end position="126"/>
    </location>
</feature>
<dbReference type="AlphaFoldDB" id="A0A151P095"/>